<reference evidence="2" key="1">
    <citation type="journal article" date="2020" name="Stud. Mycol.">
        <title>101 Dothideomycetes genomes: a test case for predicting lifestyles and emergence of pathogens.</title>
        <authorList>
            <person name="Haridas S."/>
            <person name="Albert R."/>
            <person name="Binder M."/>
            <person name="Bloem J."/>
            <person name="Labutti K."/>
            <person name="Salamov A."/>
            <person name="Andreopoulos B."/>
            <person name="Baker S."/>
            <person name="Barry K."/>
            <person name="Bills G."/>
            <person name="Bluhm B."/>
            <person name="Cannon C."/>
            <person name="Castanera R."/>
            <person name="Culley D."/>
            <person name="Daum C."/>
            <person name="Ezra D."/>
            <person name="Gonzalez J."/>
            <person name="Henrissat B."/>
            <person name="Kuo A."/>
            <person name="Liang C."/>
            <person name="Lipzen A."/>
            <person name="Lutzoni F."/>
            <person name="Magnuson J."/>
            <person name="Mondo S."/>
            <person name="Nolan M."/>
            <person name="Ohm R."/>
            <person name="Pangilinan J."/>
            <person name="Park H.-J."/>
            <person name="Ramirez L."/>
            <person name="Alfaro M."/>
            <person name="Sun H."/>
            <person name="Tritt A."/>
            <person name="Yoshinaga Y."/>
            <person name="Zwiers L.-H."/>
            <person name="Turgeon B."/>
            <person name="Goodwin S."/>
            <person name="Spatafora J."/>
            <person name="Crous P."/>
            <person name="Grigoriev I."/>
        </authorList>
    </citation>
    <scope>NUCLEOTIDE SEQUENCE</scope>
    <source>
        <strain evidence="2">Tuck. ex Michener</strain>
    </source>
</reference>
<feature type="compositionally biased region" description="Low complexity" evidence="1">
    <location>
        <begin position="348"/>
        <end position="357"/>
    </location>
</feature>
<feature type="compositionally biased region" description="Basic residues" evidence="1">
    <location>
        <begin position="583"/>
        <end position="595"/>
    </location>
</feature>
<feature type="region of interest" description="Disordered" evidence="1">
    <location>
        <begin position="430"/>
        <end position="604"/>
    </location>
</feature>
<sequence length="647" mass="71390">MDHEARRTAAREREIWRNMATLEQNSIGRVEDRYAGAAPPRPRRQREHRRHHRLRRSSHDHGSSNTTLGQTLAILASSRNATSGLRSRSAGALPAVSNVAELTPDEPPPSYEDSQAQVQAQAPEQSFQNLSLQDHSYQPQLSSRNPFNDANSRRHGRSNRIDQPAISRHPRSHINATLSNPAQPSSALLEYALRFTRLQSFSQPSLSASRLDRPIVMPSLPATSPSHSFPIVKPASLPQLPSRIFHTFITNLNILLSLSAADPISTASISEPLVHTYISRINSTLFHPQYLHASLVPTPDLAGTLFHRDPSYIETSRVLSAQAAALSRQPVRSLESWADVVDPSISIPSPSSPSVSSAFTSNTAHSNEKDNPETAELLRLRDEVLSERKAAAQLASEFNSASSSAIRASLASPPQQAFNTWTEWNTGDRHVDHGLLEAPPHSTSSGSKSNKSKGKSKSRFKSKSARDHDAEYDSDSSVSSVSSSSSTSSSDDSDQDTHRIGSSIGSSIGNSIGSSIGSSMIGSSSSKHDRKHARREKKRARKFEWRLAKIGRRAERDVRRGKRDPETVRREKEEAVETLEARMRRREAKRKGKGRAKGEERETEGEKVVLWLVIQNGKRREGKNGVERAAPSSERSEYPREKDGPPA</sequence>
<dbReference type="AlphaFoldDB" id="A0A6A6H117"/>
<feature type="compositionally biased region" description="Basic and acidic residues" evidence="1">
    <location>
        <begin position="542"/>
        <end position="582"/>
    </location>
</feature>
<dbReference type="EMBL" id="ML991824">
    <property type="protein sequence ID" value="KAF2231672.1"/>
    <property type="molecule type" value="Genomic_DNA"/>
</dbReference>
<accession>A0A6A6H117</accession>
<organism evidence="2 3">
    <name type="scientific">Viridothelium virens</name>
    <name type="common">Speckled blister lichen</name>
    <name type="synonym">Trypethelium virens</name>
    <dbReference type="NCBI Taxonomy" id="1048519"/>
    <lineage>
        <taxon>Eukaryota</taxon>
        <taxon>Fungi</taxon>
        <taxon>Dikarya</taxon>
        <taxon>Ascomycota</taxon>
        <taxon>Pezizomycotina</taxon>
        <taxon>Dothideomycetes</taxon>
        <taxon>Dothideomycetes incertae sedis</taxon>
        <taxon>Trypetheliales</taxon>
        <taxon>Trypetheliaceae</taxon>
        <taxon>Viridothelium</taxon>
    </lineage>
</organism>
<dbReference type="Proteomes" id="UP000800092">
    <property type="component" value="Unassembled WGS sequence"/>
</dbReference>
<feature type="compositionally biased region" description="Low complexity" evidence="1">
    <location>
        <begin position="475"/>
        <end position="490"/>
    </location>
</feature>
<feature type="compositionally biased region" description="Polar residues" evidence="1">
    <location>
        <begin position="112"/>
        <end position="124"/>
    </location>
</feature>
<evidence type="ECO:0000256" key="1">
    <source>
        <dbReference type="SAM" id="MobiDB-lite"/>
    </source>
</evidence>
<feature type="region of interest" description="Disordered" evidence="1">
    <location>
        <begin position="27"/>
        <end position="67"/>
    </location>
</feature>
<evidence type="ECO:0000313" key="2">
    <source>
        <dbReference type="EMBL" id="KAF2231672.1"/>
    </source>
</evidence>
<feature type="compositionally biased region" description="Basic residues" evidence="1">
    <location>
        <begin position="41"/>
        <end position="56"/>
    </location>
</feature>
<feature type="compositionally biased region" description="Basic residues" evidence="1">
    <location>
        <begin position="528"/>
        <end position="541"/>
    </location>
</feature>
<gene>
    <name evidence="2" type="ORF">EV356DRAFT_287388</name>
</gene>
<proteinExistence type="predicted"/>
<keyword evidence="3" id="KW-1185">Reference proteome</keyword>
<protein>
    <submittedName>
        <fullName evidence="2">Uncharacterized protein</fullName>
    </submittedName>
</protein>
<dbReference type="OrthoDB" id="10675126at2759"/>
<feature type="compositionally biased region" description="Basic residues" evidence="1">
    <location>
        <begin position="450"/>
        <end position="463"/>
    </location>
</feature>
<feature type="region of interest" description="Disordered" evidence="1">
    <location>
        <begin position="100"/>
        <end position="124"/>
    </location>
</feature>
<name>A0A6A6H117_VIRVR</name>
<feature type="compositionally biased region" description="Polar residues" evidence="1">
    <location>
        <begin position="136"/>
        <end position="150"/>
    </location>
</feature>
<feature type="compositionally biased region" description="Basic and acidic residues" evidence="1">
    <location>
        <begin position="634"/>
        <end position="647"/>
    </location>
</feature>
<feature type="region of interest" description="Disordered" evidence="1">
    <location>
        <begin position="618"/>
        <end position="647"/>
    </location>
</feature>
<feature type="region of interest" description="Disordered" evidence="1">
    <location>
        <begin position="348"/>
        <end position="374"/>
    </location>
</feature>
<evidence type="ECO:0000313" key="3">
    <source>
        <dbReference type="Proteomes" id="UP000800092"/>
    </source>
</evidence>
<feature type="compositionally biased region" description="Low complexity" evidence="1">
    <location>
        <begin position="500"/>
        <end position="525"/>
    </location>
</feature>
<feature type="region of interest" description="Disordered" evidence="1">
    <location>
        <begin position="136"/>
        <end position="168"/>
    </location>
</feature>